<gene>
    <name evidence="1" type="ORF">RZN05_17820</name>
</gene>
<evidence type="ECO:0000313" key="1">
    <source>
        <dbReference type="EMBL" id="MDV3458860.1"/>
    </source>
</evidence>
<dbReference type="Gene3D" id="3.40.50.10600">
    <property type="entry name" value="SpoIIaa-like domains"/>
    <property type="match status" value="1"/>
</dbReference>
<keyword evidence="2" id="KW-1185">Reference proteome</keyword>
<name>A0ABU3YBT8_9SPHN</name>
<comment type="caution">
    <text evidence="1">The sequence shown here is derived from an EMBL/GenBank/DDBJ whole genome shotgun (WGS) entry which is preliminary data.</text>
</comment>
<dbReference type="Proteomes" id="UP001273531">
    <property type="component" value="Unassembled WGS sequence"/>
</dbReference>
<sequence>MSATFSIHAEPDRDLVRITMSGLFTPQDIADFYKARETAHARLTCGPNQHLTITDLREMKIQPQESVAGFQQLLGAPQYHSRRLAFVIGRTLARSQLQRALTGRPDTRCFDSVEEAEAWLFESAATGTLRATG</sequence>
<dbReference type="InterPro" id="IPR038396">
    <property type="entry name" value="SpoIIAA-like_sf"/>
</dbReference>
<proteinExistence type="predicted"/>
<evidence type="ECO:0000313" key="2">
    <source>
        <dbReference type="Proteomes" id="UP001273531"/>
    </source>
</evidence>
<evidence type="ECO:0008006" key="3">
    <source>
        <dbReference type="Google" id="ProtNLM"/>
    </source>
</evidence>
<protein>
    <recommendedName>
        <fullName evidence="3">STAS/SEC14 domain-containing protein</fullName>
    </recommendedName>
</protein>
<organism evidence="1 2">
    <name type="scientific">Sphingomonas agrestis</name>
    <dbReference type="NCBI Taxonomy" id="3080540"/>
    <lineage>
        <taxon>Bacteria</taxon>
        <taxon>Pseudomonadati</taxon>
        <taxon>Pseudomonadota</taxon>
        <taxon>Alphaproteobacteria</taxon>
        <taxon>Sphingomonadales</taxon>
        <taxon>Sphingomonadaceae</taxon>
        <taxon>Sphingomonas</taxon>
    </lineage>
</organism>
<reference evidence="1 2" key="1">
    <citation type="submission" date="2023-10" db="EMBL/GenBank/DDBJ databases">
        <title>Sphingomonas sp. HF-S4 16S ribosomal RNA gene Genome sequencing and assembly.</title>
        <authorList>
            <person name="Lee H."/>
        </authorList>
    </citation>
    <scope>NUCLEOTIDE SEQUENCE [LARGE SCALE GENOMIC DNA]</scope>
    <source>
        <strain evidence="1 2">HF-S4</strain>
    </source>
</reference>
<dbReference type="RefSeq" id="WP_317228028.1">
    <property type="nucleotide sequence ID" value="NZ_JAWJEJ010000002.1"/>
</dbReference>
<dbReference type="EMBL" id="JAWJEJ010000002">
    <property type="protein sequence ID" value="MDV3458860.1"/>
    <property type="molecule type" value="Genomic_DNA"/>
</dbReference>
<accession>A0ABU3YBT8</accession>